<gene>
    <name evidence="2" type="ORF">K2173_009066</name>
</gene>
<name>A0AAV8TV93_9ROSI</name>
<sequence length="303" mass="33533">MAAESNTGFLQGGTLNSALLRHAITFQSGAINSNSVLNSMGRDFGIGRVSSSSTSMMIPGNSSMINSSTGLVQVQANNCSGSPLVLDSIPEFKHDTGLAVEWSVDEQYKLEQGLLKYADEPTIMKYIKIAATLRDKTVRDVALRCRWMTRKRRKAEECHSGKKVSNHKDKMVESSSKMNLSSTVPQSMTGYCLHMDQREANFFEGINRTAKHLLEQNAQAFSQIAANLSMFKLQDNINLFCCARNNITAILNNMRDMPGIMSQMPPLPVDINEDLANCILPNTTQSMMFGPPRGIQLKQEPRC</sequence>
<comment type="caution">
    <text evidence="2">The sequence shown here is derived from an EMBL/GenBank/DDBJ whole genome shotgun (WGS) entry which is preliminary data.</text>
</comment>
<dbReference type="PANTHER" id="PTHR14000">
    <property type="entry name" value="FINGER CCCH DOMAIN PROTEIN, PUTATIVE (DUF3755)-RELATED"/>
    <property type="match status" value="1"/>
</dbReference>
<evidence type="ECO:0000313" key="2">
    <source>
        <dbReference type="EMBL" id="KAJ8769984.1"/>
    </source>
</evidence>
<accession>A0AAV8TV93</accession>
<dbReference type="PANTHER" id="PTHR14000:SF6">
    <property type="entry name" value="OS02G0631200 PROTEIN"/>
    <property type="match status" value="1"/>
</dbReference>
<dbReference type="InterPro" id="IPR022228">
    <property type="entry name" value="DUF3755"/>
</dbReference>
<keyword evidence="3" id="KW-1185">Reference proteome</keyword>
<proteinExistence type="predicted"/>
<dbReference type="AlphaFoldDB" id="A0AAV8TV93"/>
<organism evidence="2 3">
    <name type="scientific">Erythroxylum novogranatense</name>
    <dbReference type="NCBI Taxonomy" id="1862640"/>
    <lineage>
        <taxon>Eukaryota</taxon>
        <taxon>Viridiplantae</taxon>
        <taxon>Streptophyta</taxon>
        <taxon>Embryophyta</taxon>
        <taxon>Tracheophyta</taxon>
        <taxon>Spermatophyta</taxon>
        <taxon>Magnoliopsida</taxon>
        <taxon>eudicotyledons</taxon>
        <taxon>Gunneridae</taxon>
        <taxon>Pentapetalae</taxon>
        <taxon>rosids</taxon>
        <taxon>fabids</taxon>
        <taxon>Malpighiales</taxon>
        <taxon>Erythroxylaceae</taxon>
        <taxon>Erythroxylum</taxon>
    </lineage>
</organism>
<feature type="compositionally biased region" description="Basic and acidic residues" evidence="1">
    <location>
        <begin position="158"/>
        <end position="172"/>
    </location>
</feature>
<evidence type="ECO:0000256" key="1">
    <source>
        <dbReference type="SAM" id="MobiDB-lite"/>
    </source>
</evidence>
<feature type="compositionally biased region" description="Polar residues" evidence="1">
    <location>
        <begin position="173"/>
        <end position="182"/>
    </location>
</feature>
<dbReference type="Pfam" id="PF12579">
    <property type="entry name" value="DUF3755"/>
    <property type="match status" value="1"/>
</dbReference>
<dbReference type="EMBL" id="JAIWQS010000003">
    <property type="protein sequence ID" value="KAJ8769984.1"/>
    <property type="molecule type" value="Genomic_DNA"/>
</dbReference>
<dbReference type="Proteomes" id="UP001159364">
    <property type="component" value="Linkage Group LG03"/>
</dbReference>
<feature type="region of interest" description="Disordered" evidence="1">
    <location>
        <begin position="158"/>
        <end position="182"/>
    </location>
</feature>
<reference evidence="2 3" key="1">
    <citation type="submission" date="2021-09" db="EMBL/GenBank/DDBJ databases">
        <title>Genomic insights and catalytic innovation underlie evolution of tropane alkaloids biosynthesis.</title>
        <authorList>
            <person name="Wang Y.-J."/>
            <person name="Tian T."/>
            <person name="Huang J.-P."/>
            <person name="Huang S.-X."/>
        </authorList>
    </citation>
    <scope>NUCLEOTIDE SEQUENCE [LARGE SCALE GENOMIC DNA]</scope>
    <source>
        <strain evidence="2">KIB-2018</strain>
        <tissue evidence="2">Leaf</tissue>
    </source>
</reference>
<protein>
    <submittedName>
        <fullName evidence="2">Uncharacterized protein</fullName>
    </submittedName>
</protein>
<evidence type="ECO:0000313" key="3">
    <source>
        <dbReference type="Proteomes" id="UP001159364"/>
    </source>
</evidence>